<evidence type="ECO:0000256" key="1">
    <source>
        <dbReference type="SAM" id="MobiDB-lite"/>
    </source>
</evidence>
<proteinExistence type="predicted"/>
<feature type="compositionally biased region" description="Pro residues" evidence="1">
    <location>
        <begin position="1"/>
        <end position="12"/>
    </location>
</feature>
<dbReference type="GO" id="GO:0003964">
    <property type="term" value="F:RNA-directed DNA polymerase activity"/>
    <property type="evidence" value="ECO:0007669"/>
    <property type="project" value="UniProtKB-KW"/>
</dbReference>
<protein>
    <submittedName>
        <fullName evidence="2">Reverse transcriptase domain-containing protein</fullName>
    </submittedName>
</protein>
<dbReference type="InterPro" id="IPR021109">
    <property type="entry name" value="Peptidase_aspartic_dom_sf"/>
</dbReference>
<comment type="caution">
    <text evidence="2">The sequence shown here is derived from an EMBL/GenBank/DDBJ whole genome shotgun (WGS) entry which is preliminary data.</text>
</comment>
<dbReference type="EMBL" id="BKCJ011296475">
    <property type="protein sequence ID" value="GFD16914.1"/>
    <property type="molecule type" value="Genomic_DNA"/>
</dbReference>
<dbReference type="Gene3D" id="2.40.70.10">
    <property type="entry name" value="Acid Proteases"/>
    <property type="match status" value="1"/>
</dbReference>
<evidence type="ECO:0000313" key="2">
    <source>
        <dbReference type="EMBL" id="GFD16914.1"/>
    </source>
</evidence>
<dbReference type="PANTHER" id="PTHR33067:SF9">
    <property type="entry name" value="RNA-DIRECTED DNA POLYMERASE"/>
    <property type="match status" value="1"/>
</dbReference>
<keyword evidence="2" id="KW-0548">Nucleotidyltransferase</keyword>
<accession>A0A699UAX1</accession>
<keyword evidence="2" id="KW-0808">Transferase</keyword>
<sequence>MSYKEPPIPPPGVEQQEPTEETTDTELPSTEHIQPPLVQVEVQVDKPIKEPSIVIPKAKANLLFPSRLQKEKLREKDDIIAAKFMEIFRDLHFELSFADALVHMPKFAPIFKKLLTNKDKLIELTKTPLNEKCSAIVLKKLPKKLGDPGQFLIPCDFSKFDNCLALADLGANINLMPLSIWKKLRLPTLNDTKMVLEL</sequence>
<dbReference type="PANTHER" id="PTHR33067">
    <property type="entry name" value="RNA-DIRECTED DNA POLYMERASE-RELATED"/>
    <property type="match status" value="1"/>
</dbReference>
<name>A0A699UAX1_TANCI</name>
<feature type="non-terminal residue" evidence="2">
    <location>
        <position position="198"/>
    </location>
</feature>
<gene>
    <name evidence="2" type="ORF">Tci_888883</name>
</gene>
<keyword evidence="2" id="KW-0695">RNA-directed DNA polymerase</keyword>
<reference evidence="2" key="1">
    <citation type="journal article" date="2019" name="Sci. Rep.">
        <title>Draft genome of Tanacetum cinerariifolium, the natural source of mosquito coil.</title>
        <authorList>
            <person name="Yamashiro T."/>
            <person name="Shiraishi A."/>
            <person name="Satake H."/>
            <person name="Nakayama K."/>
        </authorList>
    </citation>
    <scope>NUCLEOTIDE SEQUENCE</scope>
</reference>
<dbReference type="AlphaFoldDB" id="A0A699UAX1"/>
<organism evidence="2">
    <name type="scientific">Tanacetum cinerariifolium</name>
    <name type="common">Dalmatian daisy</name>
    <name type="synonym">Chrysanthemum cinerariifolium</name>
    <dbReference type="NCBI Taxonomy" id="118510"/>
    <lineage>
        <taxon>Eukaryota</taxon>
        <taxon>Viridiplantae</taxon>
        <taxon>Streptophyta</taxon>
        <taxon>Embryophyta</taxon>
        <taxon>Tracheophyta</taxon>
        <taxon>Spermatophyta</taxon>
        <taxon>Magnoliopsida</taxon>
        <taxon>eudicotyledons</taxon>
        <taxon>Gunneridae</taxon>
        <taxon>Pentapetalae</taxon>
        <taxon>asterids</taxon>
        <taxon>campanulids</taxon>
        <taxon>Asterales</taxon>
        <taxon>Asteraceae</taxon>
        <taxon>Asteroideae</taxon>
        <taxon>Anthemideae</taxon>
        <taxon>Anthemidinae</taxon>
        <taxon>Tanacetum</taxon>
    </lineage>
</organism>
<feature type="region of interest" description="Disordered" evidence="1">
    <location>
        <begin position="1"/>
        <end position="36"/>
    </location>
</feature>